<sequence length="103" mass="11200">MKIQPTERRAAGCGCGIAPKPTSYVGTYRPSSLSAVPPQFPSHSPQSQYQLLTNTASRHPHMHSLIPPPSCRVSFLDAPTPAPLAAPNKTRYFFLSSQPNLEI</sequence>
<dbReference type="EMBL" id="JAHIBW010000029">
    <property type="protein sequence ID" value="KAG7296289.1"/>
    <property type="molecule type" value="Genomic_DNA"/>
</dbReference>
<protein>
    <submittedName>
        <fullName evidence="1">Uncharacterized protein</fullName>
    </submittedName>
</protein>
<accession>A0ABQ7PTQ4</accession>
<organism evidence="1 2">
    <name type="scientific">Plutella xylostella</name>
    <name type="common">Diamondback moth</name>
    <name type="synonym">Plutella maculipennis</name>
    <dbReference type="NCBI Taxonomy" id="51655"/>
    <lineage>
        <taxon>Eukaryota</taxon>
        <taxon>Metazoa</taxon>
        <taxon>Ecdysozoa</taxon>
        <taxon>Arthropoda</taxon>
        <taxon>Hexapoda</taxon>
        <taxon>Insecta</taxon>
        <taxon>Pterygota</taxon>
        <taxon>Neoptera</taxon>
        <taxon>Endopterygota</taxon>
        <taxon>Lepidoptera</taxon>
        <taxon>Glossata</taxon>
        <taxon>Ditrysia</taxon>
        <taxon>Yponomeutoidea</taxon>
        <taxon>Plutellidae</taxon>
        <taxon>Plutella</taxon>
    </lineage>
</organism>
<keyword evidence="2" id="KW-1185">Reference proteome</keyword>
<comment type="caution">
    <text evidence="1">The sequence shown here is derived from an EMBL/GenBank/DDBJ whole genome shotgun (WGS) entry which is preliminary data.</text>
</comment>
<dbReference type="Proteomes" id="UP000823941">
    <property type="component" value="Chromosome 29"/>
</dbReference>
<proteinExistence type="predicted"/>
<name>A0ABQ7PTQ4_PLUXY</name>
<evidence type="ECO:0000313" key="2">
    <source>
        <dbReference type="Proteomes" id="UP000823941"/>
    </source>
</evidence>
<evidence type="ECO:0000313" key="1">
    <source>
        <dbReference type="EMBL" id="KAG7296289.1"/>
    </source>
</evidence>
<gene>
    <name evidence="1" type="ORF">JYU34_021416</name>
</gene>
<reference evidence="1 2" key="1">
    <citation type="submission" date="2021-06" db="EMBL/GenBank/DDBJ databases">
        <title>A haploid diamondback moth (Plutella xylostella L.) genome assembly resolves 31 chromosomes and identifies a diamide resistance mutation.</title>
        <authorList>
            <person name="Ward C.M."/>
            <person name="Perry K.D."/>
            <person name="Baker G."/>
            <person name="Powis K."/>
            <person name="Heckel D.G."/>
            <person name="Baxter S.W."/>
        </authorList>
    </citation>
    <scope>NUCLEOTIDE SEQUENCE [LARGE SCALE GENOMIC DNA]</scope>
    <source>
        <strain evidence="1 2">LV</strain>
        <tissue evidence="1">Single pupa</tissue>
    </source>
</reference>